<dbReference type="Pfam" id="PF13539">
    <property type="entry name" value="Peptidase_M15_4"/>
    <property type="match status" value="1"/>
</dbReference>
<dbReference type="GO" id="GO:0004180">
    <property type="term" value="F:carboxypeptidase activity"/>
    <property type="evidence" value="ECO:0007669"/>
    <property type="project" value="UniProtKB-KW"/>
</dbReference>
<dbReference type="EMBL" id="FRDH01000003">
    <property type="protein sequence ID" value="SHN49799.1"/>
    <property type="molecule type" value="Genomic_DNA"/>
</dbReference>
<dbReference type="CDD" id="cd14845">
    <property type="entry name" value="L-Ala-D-Glu_peptidase_like"/>
    <property type="match status" value="1"/>
</dbReference>
<keyword evidence="3" id="KW-0645">Protease</keyword>
<proteinExistence type="predicted"/>
<gene>
    <name evidence="3" type="ORF">SAMN02745247_00371</name>
</gene>
<organism evidence="3 4">
    <name type="scientific">Butyrivibrio hungatei DSM 14810</name>
    <dbReference type="NCBI Taxonomy" id="1121132"/>
    <lineage>
        <taxon>Bacteria</taxon>
        <taxon>Bacillati</taxon>
        <taxon>Bacillota</taxon>
        <taxon>Clostridia</taxon>
        <taxon>Lachnospirales</taxon>
        <taxon>Lachnospiraceae</taxon>
        <taxon>Butyrivibrio</taxon>
    </lineage>
</organism>
<dbReference type="SUPFAM" id="SSF55166">
    <property type="entry name" value="Hedgehog/DD-peptidase"/>
    <property type="match status" value="1"/>
</dbReference>
<keyword evidence="3" id="KW-0378">Hydrolase</keyword>
<dbReference type="AlphaFoldDB" id="A0A1M7RU46"/>
<evidence type="ECO:0000313" key="3">
    <source>
        <dbReference type="EMBL" id="SHN49799.1"/>
    </source>
</evidence>
<accession>A0A1M7RU46</accession>
<feature type="domain" description="Peptidase M15C" evidence="2">
    <location>
        <begin position="217"/>
        <end position="301"/>
    </location>
</feature>
<dbReference type="Gene3D" id="3.30.1380.10">
    <property type="match status" value="1"/>
</dbReference>
<evidence type="ECO:0000313" key="4">
    <source>
        <dbReference type="Proteomes" id="UP000184097"/>
    </source>
</evidence>
<evidence type="ECO:0000256" key="1">
    <source>
        <dbReference type="SAM" id="MobiDB-lite"/>
    </source>
</evidence>
<sequence>MNKKYFKDFALLGAVIIICAVAARLLAGGETLEQYASNNPDAAGVTASATSESSTSEASVVASETSSSATSSSESSLSANSDSSGKSASDSSSADSSLLVEVSTERVTYVDGFYYEPISNDVFKRISGVSYPVDCTISLDDLRYVGLLYVDFDGNTQNGEMICNKAIAQDILEIFSELYNNGYQIESIKLIDEFDGDDNASMLANNTSCFNYRVVEGTNRLSNHAKGLAIDLNPFYNPYITYNKDGSTNISPEGSEAYADRSASFPYKIDENDLAYKLFKEHGFTWGGNWNSVKDYQHFEKKIG</sequence>
<protein>
    <submittedName>
        <fullName evidence="3">D-alanyl-D-alanine carboxypeptidase</fullName>
    </submittedName>
</protein>
<dbReference type="InterPro" id="IPR009045">
    <property type="entry name" value="Zn_M74/Hedgehog-like"/>
</dbReference>
<evidence type="ECO:0000259" key="2">
    <source>
        <dbReference type="Pfam" id="PF13539"/>
    </source>
</evidence>
<name>A0A1M7RU46_9FIRM</name>
<feature type="region of interest" description="Disordered" evidence="1">
    <location>
        <begin position="41"/>
        <end position="93"/>
    </location>
</feature>
<dbReference type="Proteomes" id="UP000184097">
    <property type="component" value="Unassembled WGS sequence"/>
</dbReference>
<feature type="compositionally biased region" description="Low complexity" evidence="1">
    <location>
        <begin position="42"/>
        <end position="93"/>
    </location>
</feature>
<dbReference type="RefSeq" id="WP_072700529.1">
    <property type="nucleotide sequence ID" value="NZ_FRDH01000003.1"/>
</dbReference>
<reference evidence="3 4" key="1">
    <citation type="submission" date="2016-12" db="EMBL/GenBank/DDBJ databases">
        <authorList>
            <person name="Song W.-J."/>
            <person name="Kurnit D.M."/>
        </authorList>
    </citation>
    <scope>NUCLEOTIDE SEQUENCE [LARGE SCALE GENOMIC DNA]</scope>
    <source>
        <strain evidence="3 4">DSM 14810</strain>
    </source>
</reference>
<dbReference type="InterPro" id="IPR039561">
    <property type="entry name" value="Peptidase_M15C"/>
</dbReference>
<keyword evidence="3" id="KW-0121">Carboxypeptidase</keyword>